<keyword evidence="5" id="KW-0472">Membrane</keyword>
<dbReference type="AlphaFoldDB" id="A0ABD3BYD1"/>
<evidence type="ECO:0000256" key="2">
    <source>
        <dbReference type="ARBA" id="ARBA00022448"/>
    </source>
</evidence>
<accession>A0ABD3BYD1</accession>
<evidence type="ECO:0000313" key="8">
    <source>
        <dbReference type="Proteomes" id="UP001632038"/>
    </source>
</evidence>
<evidence type="ECO:0000256" key="1">
    <source>
        <dbReference type="ARBA" id="ARBA00004370"/>
    </source>
</evidence>
<keyword evidence="6" id="KW-0066">ATP synthesis</keyword>
<dbReference type="GO" id="GO:0006754">
    <property type="term" value="P:ATP biosynthetic process"/>
    <property type="evidence" value="ECO:0007669"/>
    <property type="project" value="UniProtKB-KW"/>
</dbReference>
<protein>
    <submittedName>
        <fullName evidence="7">Uncharacterized protein</fullName>
    </submittedName>
</protein>
<evidence type="ECO:0000256" key="5">
    <source>
        <dbReference type="ARBA" id="ARBA00023136"/>
    </source>
</evidence>
<dbReference type="GO" id="GO:0016020">
    <property type="term" value="C:membrane"/>
    <property type="evidence" value="ECO:0007669"/>
    <property type="project" value="UniProtKB-SubCell"/>
</dbReference>
<keyword evidence="2" id="KW-0813">Transport</keyword>
<dbReference type="GO" id="GO:1902600">
    <property type="term" value="P:proton transmembrane transport"/>
    <property type="evidence" value="ECO:0007669"/>
    <property type="project" value="UniProtKB-KW"/>
</dbReference>
<evidence type="ECO:0000256" key="6">
    <source>
        <dbReference type="ARBA" id="ARBA00023310"/>
    </source>
</evidence>
<keyword evidence="4" id="KW-0406">Ion transport</keyword>
<dbReference type="EMBL" id="JAVIJP010000060">
    <property type="protein sequence ID" value="KAL3622506.1"/>
    <property type="molecule type" value="Genomic_DNA"/>
</dbReference>
<reference evidence="8" key="1">
    <citation type="journal article" date="2024" name="IScience">
        <title>Strigolactones Initiate the Formation of Haustorium-like Structures in Castilleja.</title>
        <authorList>
            <person name="Buerger M."/>
            <person name="Peterson D."/>
            <person name="Chory J."/>
        </authorList>
    </citation>
    <scope>NUCLEOTIDE SEQUENCE [LARGE SCALE GENOMIC DNA]</scope>
</reference>
<dbReference type="Pfam" id="PF00213">
    <property type="entry name" value="OSCP"/>
    <property type="match status" value="1"/>
</dbReference>
<dbReference type="Proteomes" id="UP001632038">
    <property type="component" value="Unassembled WGS sequence"/>
</dbReference>
<keyword evidence="8" id="KW-1185">Reference proteome</keyword>
<sequence>MSHRFAELTMAHRGEVNASVTTVIPLPPQEEKELKETLQLILGQGKTVKIYPSILGGLVFEFGQKVFDMSIRIRARRMERFLREPINLDGH</sequence>
<organism evidence="7 8">
    <name type="scientific">Castilleja foliolosa</name>
    <dbReference type="NCBI Taxonomy" id="1961234"/>
    <lineage>
        <taxon>Eukaryota</taxon>
        <taxon>Viridiplantae</taxon>
        <taxon>Streptophyta</taxon>
        <taxon>Embryophyta</taxon>
        <taxon>Tracheophyta</taxon>
        <taxon>Spermatophyta</taxon>
        <taxon>Magnoliopsida</taxon>
        <taxon>eudicotyledons</taxon>
        <taxon>Gunneridae</taxon>
        <taxon>Pentapetalae</taxon>
        <taxon>asterids</taxon>
        <taxon>lamiids</taxon>
        <taxon>Lamiales</taxon>
        <taxon>Orobanchaceae</taxon>
        <taxon>Pedicularideae</taxon>
        <taxon>Castillejinae</taxon>
        <taxon>Castilleja</taxon>
    </lineage>
</organism>
<comment type="caution">
    <text evidence="7">The sequence shown here is derived from an EMBL/GenBank/DDBJ whole genome shotgun (WGS) entry which is preliminary data.</text>
</comment>
<gene>
    <name evidence="7" type="ORF">CASFOL_033917</name>
</gene>
<evidence type="ECO:0000313" key="7">
    <source>
        <dbReference type="EMBL" id="KAL3622506.1"/>
    </source>
</evidence>
<keyword evidence="3" id="KW-0375">Hydrogen ion transport</keyword>
<dbReference type="PANTHER" id="PTHR11910">
    <property type="entry name" value="ATP SYNTHASE DELTA CHAIN"/>
    <property type="match status" value="1"/>
</dbReference>
<dbReference type="InterPro" id="IPR000711">
    <property type="entry name" value="ATPase_OSCP/dsu"/>
</dbReference>
<evidence type="ECO:0000256" key="4">
    <source>
        <dbReference type="ARBA" id="ARBA00023065"/>
    </source>
</evidence>
<evidence type="ECO:0000256" key="3">
    <source>
        <dbReference type="ARBA" id="ARBA00022781"/>
    </source>
</evidence>
<proteinExistence type="predicted"/>
<comment type="subcellular location">
    <subcellularLocation>
        <location evidence="1">Membrane</location>
    </subcellularLocation>
</comment>
<name>A0ABD3BYD1_9LAMI</name>